<dbReference type="RefSeq" id="WP_347497014.1">
    <property type="nucleotide sequence ID" value="NZ_FPIP01000008.1"/>
</dbReference>
<dbReference type="Proteomes" id="UP000183461">
    <property type="component" value="Unassembled WGS sequence"/>
</dbReference>
<evidence type="ECO:0000256" key="7">
    <source>
        <dbReference type="PIRSR" id="PIRSR600223-1"/>
    </source>
</evidence>
<dbReference type="NCBIfam" id="TIGR02227">
    <property type="entry name" value="sigpep_I_bact"/>
    <property type="match status" value="1"/>
</dbReference>
<gene>
    <name evidence="11" type="ORF">SAMN02910280_2724</name>
</gene>
<evidence type="ECO:0000313" key="11">
    <source>
        <dbReference type="EMBL" id="SFW46129.1"/>
    </source>
</evidence>
<dbReference type="AlphaFoldDB" id="A0A1K1PF66"/>
<dbReference type="PRINTS" id="PR00727">
    <property type="entry name" value="LEADERPTASE"/>
</dbReference>
<keyword evidence="6 8" id="KW-0378">Hydrolase</keyword>
<dbReference type="InterPro" id="IPR039418">
    <property type="entry name" value="LexA-like"/>
</dbReference>
<feature type="active site" evidence="7">
    <location>
        <position position="86"/>
    </location>
</feature>
<evidence type="ECO:0000256" key="8">
    <source>
        <dbReference type="RuleBase" id="RU003993"/>
    </source>
</evidence>
<dbReference type="InterPro" id="IPR019756">
    <property type="entry name" value="Pept_S26A_signal_pept_1_Ser-AS"/>
</dbReference>
<dbReference type="InterPro" id="IPR036286">
    <property type="entry name" value="LexA/Signal_pep-like_sf"/>
</dbReference>
<dbReference type="InterPro" id="IPR019533">
    <property type="entry name" value="Peptidase_S26"/>
</dbReference>
<name>A0A1K1PF66_RUMFL</name>
<feature type="domain" description="Peptidase S26" evidence="10">
    <location>
        <begin position="57"/>
        <end position="208"/>
    </location>
</feature>
<dbReference type="PROSITE" id="PS00501">
    <property type="entry name" value="SPASE_I_1"/>
    <property type="match status" value="1"/>
</dbReference>
<dbReference type="GO" id="GO:0005886">
    <property type="term" value="C:plasma membrane"/>
    <property type="evidence" value="ECO:0007669"/>
    <property type="project" value="UniProtKB-SubCell"/>
</dbReference>
<dbReference type="Pfam" id="PF10502">
    <property type="entry name" value="Peptidase_S26"/>
    <property type="match status" value="1"/>
</dbReference>
<dbReference type="GO" id="GO:0006465">
    <property type="term" value="P:signal peptide processing"/>
    <property type="evidence" value="ECO:0007669"/>
    <property type="project" value="InterPro"/>
</dbReference>
<sequence>MSKKEFGDLNKRELVDLVYTMMTTDEEKSSELPPVEQVEAERSKLDNKAKFRRILKSTVSALLVVAAAAVLISMLFLPVIQVSGDSMKPTLSNGDIILLVKSKRFSTGELCCVSWQNKLLLKRVIGLPGDNIDIDENGNVYLNGKLLDEPYVTNKALGECDIDLPYTVPEGKLFVMGDQRETSVDSRSTAVGCVDYDQMVGRYLFRIWSAE</sequence>
<reference evidence="12" key="1">
    <citation type="submission" date="2016-11" db="EMBL/GenBank/DDBJ databases">
        <authorList>
            <person name="Varghese N."/>
            <person name="Submissions S."/>
        </authorList>
    </citation>
    <scope>NUCLEOTIDE SEQUENCE [LARGE SCALE GENOMIC DNA]</scope>
    <source>
        <strain evidence="12">YL228</strain>
    </source>
</reference>
<evidence type="ECO:0000256" key="4">
    <source>
        <dbReference type="ARBA" id="ARBA00013208"/>
    </source>
</evidence>
<organism evidence="11 12">
    <name type="scientific">Ruminococcus flavefaciens</name>
    <dbReference type="NCBI Taxonomy" id="1265"/>
    <lineage>
        <taxon>Bacteria</taxon>
        <taxon>Bacillati</taxon>
        <taxon>Bacillota</taxon>
        <taxon>Clostridia</taxon>
        <taxon>Eubacteriales</taxon>
        <taxon>Oscillospiraceae</taxon>
        <taxon>Ruminococcus</taxon>
    </lineage>
</organism>
<dbReference type="InterPro" id="IPR019757">
    <property type="entry name" value="Pept_S26A_signal_pept_1_Lys-AS"/>
</dbReference>
<evidence type="ECO:0000256" key="6">
    <source>
        <dbReference type="ARBA" id="ARBA00022801"/>
    </source>
</evidence>
<evidence type="ECO:0000256" key="3">
    <source>
        <dbReference type="ARBA" id="ARBA00009370"/>
    </source>
</evidence>
<comment type="catalytic activity">
    <reaction evidence="1 8">
        <text>Cleavage of hydrophobic, N-terminal signal or leader sequences from secreted and periplasmic proteins.</text>
        <dbReference type="EC" id="3.4.21.89"/>
    </reaction>
</comment>
<dbReference type="PANTHER" id="PTHR43390:SF1">
    <property type="entry name" value="CHLOROPLAST PROCESSING PEPTIDASE"/>
    <property type="match status" value="1"/>
</dbReference>
<protein>
    <recommendedName>
        <fullName evidence="4 8">Signal peptidase I</fullName>
        <ecNumber evidence="4 8">3.4.21.89</ecNumber>
    </recommendedName>
</protein>
<comment type="subcellular location">
    <subcellularLocation>
        <location evidence="2">Cell membrane</location>
        <topology evidence="2">Single-pass type II membrane protein</topology>
    </subcellularLocation>
    <subcellularLocation>
        <location evidence="9">Membrane</location>
        <topology evidence="9">Single-pass type II membrane protein</topology>
    </subcellularLocation>
</comment>
<comment type="similarity">
    <text evidence="3 9">Belongs to the peptidase S26 family.</text>
</comment>
<evidence type="ECO:0000256" key="1">
    <source>
        <dbReference type="ARBA" id="ARBA00000677"/>
    </source>
</evidence>
<evidence type="ECO:0000313" key="12">
    <source>
        <dbReference type="Proteomes" id="UP000183461"/>
    </source>
</evidence>
<evidence type="ECO:0000256" key="9">
    <source>
        <dbReference type="RuleBase" id="RU362042"/>
    </source>
</evidence>
<evidence type="ECO:0000259" key="10">
    <source>
        <dbReference type="Pfam" id="PF10502"/>
    </source>
</evidence>
<keyword evidence="8" id="KW-0812">Transmembrane</keyword>
<dbReference type="CDD" id="cd06529">
    <property type="entry name" value="S24_LexA-like"/>
    <property type="match status" value="1"/>
</dbReference>
<dbReference type="Gene3D" id="2.10.109.10">
    <property type="entry name" value="Umud Fragment, subunit A"/>
    <property type="match status" value="1"/>
</dbReference>
<keyword evidence="8" id="KW-0472">Membrane</keyword>
<proteinExistence type="inferred from homology"/>
<dbReference type="InterPro" id="IPR000223">
    <property type="entry name" value="Pept_S26A_signal_pept_1"/>
</dbReference>
<dbReference type="GO" id="GO:0004252">
    <property type="term" value="F:serine-type endopeptidase activity"/>
    <property type="evidence" value="ECO:0007669"/>
    <property type="project" value="InterPro"/>
</dbReference>
<dbReference type="PANTHER" id="PTHR43390">
    <property type="entry name" value="SIGNAL PEPTIDASE I"/>
    <property type="match status" value="1"/>
</dbReference>
<dbReference type="PROSITE" id="PS00760">
    <property type="entry name" value="SPASE_I_2"/>
    <property type="match status" value="1"/>
</dbReference>
<dbReference type="EMBL" id="FPIP01000008">
    <property type="protein sequence ID" value="SFW46129.1"/>
    <property type="molecule type" value="Genomic_DNA"/>
</dbReference>
<dbReference type="EC" id="3.4.21.89" evidence="4 8"/>
<feature type="active site" evidence="7">
    <location>
        <position position="122"/>
    </location>
</feature>
<accession>A0A1K1PF66</accession>
<evidence type="ECO:0000256" key="5">
    <source>
        <dbReference type="ARBA" id="ARBA00022670"/>
    </source>
</evidence>
<dbReference type="GO" id="GO:0009003">
    <property type="term" value="F:signal peptidase activity"/>
    <property type="evidence" value="ECO:0007669"/>
    <property type="project" value="UniProtKB-EC"/>
</dbReference>
<feature type="transmembrane region" description="Helical" evidence="8">
    <location>
        <begin position="58"/>
        <end position="80"/>
    </location>
</feature>
<dbReference type="SUPFAM" id="SSF51306">
    <property type="entry name" value="LexA/Signal peptidase"/>
    <property type="match status" value="1"/>
</dbReference>
<keyword evidence="8" id="KW-1133">Transmembrane helix</keyword>
<keyword evidence="5 8" id="KW-0645">Protease</keyword>
<evidence type="ECO:0000256" key="2">
    <source>
        <dbReference type="ARBA" id="ARBA00004401"/>
    </source>
</evidence>